<sequence length="183" mass="20339">MGNVDNDRSDIAGGTGNDWASGTDASAIVIRRAEERDIPRIGILLGQVLDVHHHGRPDLFRADARKYDDDQLRGIIVDDSRPIFVADLEDKPVVGYAFCIFQHHLHDSILTDVTTLYVDDLCVDSAVRGEHVGSALYRHVVAFARRSGCHNVTLNVWTCNPGAVAFYEHMGLRPYRIGMETVL</sequence>
<name>A0A2N5J9B9_9BIFI</name>
<dbReference type="OrthoDB" id="9805924at2"/>
<proteinExistence type="predicted"/>
<evidence type="ECO:0000256" key="1">
    <source>
        <dbReference type="ARBA" id="ARBA00022679"/>
    </source>
</evidence>
<dbReference type="PANTHER" id="PTHR43877">
    <property type="entry name" value="AMINOALKYLPHOSPHONATE N-ACETYLTRANSFERASE-RELATED-RELATED"/>
    <property type="match status" value="1"/>
</dbReference>
<dbReference type="InterPro" id="IPR050832">
    <property type="entry name" value="Bact_Acetyltransf"/>
</dbReference>
<accession>A0A2N5J9B9</accession>
<evidence type="ECO:0000313" key="4">
    <source>
        <dbReference type="EMBL" id="PLS30795.1"/>
    </source>
</evidence>
<dbReference type="GO" id="GO:0016747">
    <property type="term" value="F:acyltransferase activity, transferring groups other than amino-acyl groups"/>
    <property type="evidence" value="ECO:0007669"/>
    <property type="project" value="InterPro"/>
</dbReference>
<dbReference type="CDD" id="cd04301">
    <property type="entry name" value="NAT_SF"/>
    <property type="match status" value="1"/>
</dbReference>
<comment type="caution">
    <text evidence="4">The sequence shown here is derived from an EMBL/GenBank/DDBJ whole genome shotgun (WGS) entry which is preliminary data.</text>
</comment>
<dbReference type="EMBL" id="NMWU01000024">
    <property type="protein sequence ID" value="PLS30795.1"/>
    <property type="molecule type" value="Genomic_DNA"/>
</dbReference>
<dbReference type="InterPro" id="IPR016181">
    <property type="entry name" value="Acyl_CoA_acyltransferase"/>
</dbReference>
<keyword evidence="2" id="KW-0012">Acyltransferase</keyword>
<keyword evidence="1 4" id="KW-0808">Transferase</keyword>
<dbReference type="SUPFAM" id="SSF55729">
    <property type="entry name" value="Acyl-CoA N-acyltransferases (Nat)"/>
    <property type="match status" value="1"/>
</dbReference>
<dbReference type="Pfam" id="PF00583">
    <property type="entry name" value="Acetyltransf_1"/>
    <property type="match status" value="1"/>
</dbReference>
<dbReference type="PROSITE" id="PS51186">
    <property type="entry name" value="GNAT"/>
    <property type="match status" value="1"/>
</dbReference>
<gene>
    <name evidence="4" type="ORF">Uis1B_1377</name>
</gene>
<dbReference type="RefSeq" id="WP_101616890.1">
    <property type="nucleotide sequence ID" value="NZ_NMWU01000024.1"/>
</dbReference>
<feature type="domain" description="N-acetyltransferase" evidence="3">
    <location>
        <begin position="28"/>
        <end position="183"/>
    </location>
</feature>
<organism evidence="4 5">
    <name type="scientific">Bifidobacterium margollesii</name>
    <dbReference type="NCBI Taxonomy" id="2020964"/>
    <lineage>
        <taxon>Bacteria</taxon>
        <taxon>Bacillati</taxon>
        <taxon>Actinomycetota</taxon>
        <taxon>Actinomycetes</taxon>
        <taxon>Bifidobacteriales</taxon>
        <taxon>Bifidobacteriaceae</taxon>
        <taxon>Bifidobacterium</taxon>
    </lineage>
</organism>
<reference evidence="4 5" key="1">
    <citation type="submission" date="2017-07" db="EMBL/GenBank/DDBJ databases">
        <title>Bifidobacterium novel species.</title>
        <authorList>
            <person name="Lugli G.A."/>
            <person name="Milani C."/>
            <person name="Duranti S."/>
            <person name="Mangifesta M."/>
        </authorList>
    </citation>
    <scope>NUCLEOTIDE SEQUENCE [LARGE SCALE GENOMIC DNA]</scope>
    <source>
        <strain evidence="5">Uis1B</strain>
    </source>
</reference>
<dbReference type="AlphaFoldDB" id="A0A2N5J9B9"/>
<protein>
    <submittedName>
        <fullName evidence="4">GNAT family acetyltransferase</fullName>
    </submittedName>
</protein>
<dbReference type="Proteomes" id="UP000235050">
    <property type="component" value="Unassembled WGS sequence"/>
</dbReference>
<dbReference type="InterPro" id="IPR000182">
    <property type="entry name" value="GNAT_dom"/>
</dbReference>
<dbReference type="Gene3D" id="3.40.630.30">
    <property type="match status" value="1"/>
</dbReference>
<evidence type="ECO:0000259" key="3">
    <source>
        <dbReference type="PROSITE" id="PS51186"/>
    </source>
</evidence>
<evidence type="ECO:0000256" key="2">
    <source>
        <dbReference type="ARBA" id="ARBA00023315"/>
    </source>
</evidence>
<keyword evidence="5" id="KW-1185">Reference proteome</keyword>
<evidence type="ECO:0000313" key="5">
    <source>
        <dbReference type="Proteomes" id="UP000235050"/>
    </source>
</evidence>